<keyword evidence="2" id="KW-1185">Reference proteome</keyword>
<dbReference type="AlphaFoldDB" id="A0A327YSD4"/>
<gene>
    <name evidence="1" type="ORF">B0I03_103328</name>
</gene>
<proteinExistence type="predicted"/>
<comment type="caution">
    <text evidence="1">The sequence shown here is derived from an EMBL/GenBank/DDBJ whole genome shotgun (WGS) entry which is preliminary data.</text>
</comment>
<organism evidence="1 2">
    <name type="scientific">Flavobacterium aquaticum</name>
    <dbReference type="NCBI Taxonomy" id="1236486"/>
    <lineage>
        <taxon>Bacteria</taxon>
        <taxon>Pseudomonadati</taxon>
        <taxon>Bacteroidota</taxon>
        <taxon>Flavobacteriia</taxon>
        <taxon>Flavobacteriales</taxon>
        <taxon>Flavobacteriaceae</taxon>
        <taxon>Flavobacterium</taxon>
    </lineage>
</organism>
<dbReference type="RefSeq" id="WP_111566674.1">
    <property type="nucleotide sequence ID" value="NZ_QLMI01000003.1"/>
</dbReference>
<sequence>MKTKNIKLVLYFTFFFSFSCKNKENQVFIYHSDYSSIEIISKNKAIEKNKLKQIFNELEKVEYISQKHFVKKDTIKRIIYFDRSLKNKVVVDFKIKNNNLTFKIKDRKINNLENDYLNDFIKNLKQAIDNNEDINIVFELYLPVNLYNDNNKIQPPPPPPF</sequence>
<evidence type="ECO:0000313" key="2">
    <source>
        <dbReference type="Proteomes" id="UP000249620"/>
    </source>
</evidence>
<accession>A0A327YSD4</accession>
<dbReference type="Proteomes" id="UP000249620">
    <property type="component" value="Unassembled WGS sequence"/>
</dbReference>
<protein>
    <recommendedName>
        <fullName evidence="3">Lipoprotein</fullName>
    </recommendedName>
</protein>
<evidence type="ECO:0000313" key="1">
    <source>
        <dbReference type="EMBL" id="RAK23860.1"/>
    </source>
</evidence>
<dbReference type="EMBL" id="QLMI01000003">
    <property type="protein sequence ID" value="RAK23860.1"/>
    <property type="molecule type" value="Genomic_DNA"/>
</dbReference>
<reference evidence="1 2" key="1">
    <citation type="submission" date="2018-06" db="EMBL/GenBank/DDBJ databases">
        <title>Genomic Encyclopedia of Type Strains, Phase III (KMG-III): the genomes of soil and plant-associated and newly described type strains.</title>
        <authorList>
            <person name="Whitman W."/>
        </authorList>
    </citation>
    <scope>NUCLEOTIDE SEQUENCE [LARGE SCALE GENOMIC DNA]</scope>
    <source>
        <strain evidence="1 2">CGMCC 1.12398</strain>
    </source>
</reference>
<evidence type="ECO:0008006" key="3">
    <source>
        <dbReference type="Google" id="ProtNLM"/>
    </source>
</evidence>
<dbReference type="PROSITE" id="PS51257">
    <property type="entry name" value="PROKAR_LIPOPROTEIN"/>
    <property type="match status" value="1"/>
</dbReference>
<name>A0A327YSD4_9FLAO</name>